<evidence type="ECO:0000256" key="2">
    <source>
        <dbReference type="ARBA" id="ARBA00001946"/>
    </source>
</evidence>
<comment type="cofactor">
    <cofactor evidence="2">
        <name>Mg(2+)</name>
        <dbReference type="ChEBI" id="CHEBI:18420"/>
    </cofactor>
</comment>
<dbReference type="InterPro" id="IPR036397">
    <property type="entry name" value="RNaseH_sf"/>
</dbReference>
<feature type="domain" description="RNase H type-2" evidence="17">
    <location>
        <begin position="16"/>
        <end position="204"/>
    </location>
</feature>
<dbReference type="PANTHER" id="PTHR10954">
    <property type="entry name" value="RIBONUCLEASE H2 SUBUNIT A"/>
    <property type="match status" value="1"/>
</dbReference>
<dbReference type="PATRIC" id="fig|1276227.3.peg.242"/>
<dbReference type="GO" id="GO:0032299">
    <property type="term" value="C:ribonuclease H2 complex"/>
    <property type="evidence" value="ECO:0007669"/>
    <property type="project" value="TreeGrafter"/>
</dbReference>
<evidence type="ECO:0000256" key="10">
    <source>
        <dbReference type="ARBA" id="ARBA00022723"/>
    </source>
</evidence>
<dbReference type="HOGENOM" id="CLU_036532_2_1_14"/>
<evidence type="ECO:0000313" key="19">
    <source>
        <dbReference type="Proteomes" id="UP000013964"/>
    </source>
</evidence>
<protein>
    <recommendedName>
        <fullName evidence="7 14">Ribonuclease HII</fullName>
        <shortName evidence="14">RNase HII</shortName>
        <ecNumber evidence="6 14">3.1.26.4</ecNumber>
    </recommendedName>
</protein>
<comment type="similarity">
    <text evidence="5 14 16">Belongs to the RNase HII family.</text>
</comment>
<keyword evidence="9 14" id="KW-0540">Nuclease</keyword>
<feature type="binding site" evidence="14 15">
    <location>
        <position position="23"/>
    </location>
    <ligand>
        <name>a divalent metal cation</name>
        <dbReference type="ChEBI" id="CHEBI:60240"/>
    </ligand>
</feature>
<dbReference type="KEGG" id="scr:SCHRY_v1c02420"/>
<dbReference type="RefSeq" id="WP_016338653.1">
    <property type="nucleotide sequence ID" value="NC_021280.1"/>
</dbReference>
<dbReference type="AlphaFoldDB" id="R4U0N5"/>
<evidence type="ECO:0000256" key="8">
    <source>
        <dbReference type="ARBA" id="ARBA00022490"/>
    </source>
</evidence>
<dbReference type="GO" id="GO:0004523">
    <property type="term" value="F:RNA-DNA hybrid ribonuclease activity"/>
    <property type="evidence" value="ECO:0007669"/>
    <property type="project" value="UniProtKB-UniRule"/>
</dbReference>
<evidence type="ECO:0000256" key="4">
    <source>
        <dbReference type="ARBA" id="ARBA00004496"/>
    </source>
</evidence>
<comment type="function">
    <text evidence="3 14 16">Endonuclease that specifically degrades the RNA of RNA-DNA hybrids.</text>
</comment>
<keyword evidence="11 14" id="KW-0255">Endonuclease</keyword>
<dbReference type="Gene3D" id="3.30.420.10">
    <property type="entry name" value="Ribonuclease H-like superfamily/Ribonuclease H"/>
    <property type="match status" value="1"/>
</dbReference>
<dbReference type="EMBL" id="CP005077">
    <property type="protein sequence ID" value="AGM24827.1"/>
    <property type="molecule type" value="Genomic_DNA"/>
</dbReference>
<reference evidence="18 19" key="1">
    <citation type="journal article" date="2013" name="Genome Biol. Evol.">
        <title>Complete genomes of two dipteran-associated spiroplasmas provided insights into the origin, dynamics, and impacts of viral invasion in spiroplasma.</title>
        <authorList>
            <person name="Ku C."/>
            <person name="Lo W.S."/>
            <person name="Chen L.L."/>
            <person name="Kuo C.H."/>
        </authorList>
    </citation>
    <scope>NUCLEOTIDE SEQUENCE [LARGE SCALE GENOMIC DNA]</scope>
    <source>
        <strain evidence="18 19">DF-1</strain>
    </source>
</reference>
<evidence type="ECO:0000259" key="17">
    <source>
        <dbReference type="PROSITE" id="PS51975"/>
    </source>
</evidence>
<dbReference type="InterPro" id="IPR022898">
    <property type="entry name" value="RNase_HII"/>
</dbReference>
<dbReference type="GO" id="GO:0030145">
    <property type="term" value="F:manganese ion binding"/>
    <property type="evidence" value="ECO:0007669"/>
    <property type="project" value="UniProtKB-UniRule"/>
</dbReference>
<dbReference type="STRING" id="1276227.SCHRY_v1c02420"/>
<dbReference type="CDD" id="cd07182">
    <property type="entry name" value="RNase_HII_bacteria_HII_like"/>
    <property type="match status" value="1"/>
</dbReference>
<dbReference type="PANTHER" id="PTHR10954:SF18">
    <property type="entry name" value="RIBONUCLEASE HII"/>
    <property type="match status" value="1"/>
</dbReference>
<dbReference type="Proteomes" id="UP000013964">
    <property type="component" value="Chromosome"/>
</dbReference>
<keyword evidence="19" id="KW-1185">Reference proteome</keyword>
<dbReference type="GO" id="GO:0043137">
    <property type="term" value="P:DNA replication, removal of RNA primer"/>
    <property type="evidence" value="ECO:0007669"/>
    <property type="project" value="TreeGrafter"/>
</dbReference>
<dbReference type="HAMAP" id="MF_00052_B">
    <property type="entry name" value="RNase_HII_B"/>
    <property type="match status" value="1"/>
</dbReference>
<evidence type="ECO:0000256" key="14">
    <source>
        <dbReference type="HAMAP-Rule" id="MF_00052"/>
    </source>
</evidence>
<keyword evidence="8 14" id="KW-0963">Cytoplasm</keyword>
<evidence type="ECO:0000256" key="13">
    <source>
        <dbReference type="ARBA" id="ARBA00023211"/>
    </source>
</evidence>
<dbReference type="Pfam" id="PF01351">
    <property type="entry name" value="RNase_HII"/>
    <property type="match status" value="1"/>
</dbReference>
<dbReference type="GO" id="GO:0006298">
    <property type="term" value="P:mismatch repair"/>
    <property type="evidence" value="ECO:0007669"/>
    <property type="project" value="TreeGrafter"/>
</dbReference>
<comment type="cofactor">
    <cofactor evidence="14 15">
        <name>Mn(2+)</name>
        <dbReference type="ChEBI" id="CHEBI:29035"/>
    </cofactor>
    <cofactor evidence="14 15">
        <name>Mg(2+)</name>
        <dbReference type="ChEBI" id="CHEBI:18420"/>
    </cofactor>
    <text evidence="14 15">Manganese or magnesium. Binds 1 divalent metal ion per monomer in the absence of substrate. May bind a second metal ion after substrate binding.</text>
</comment>
<feature type="binding site" evidence="14 15">
    <location>
        <position position="22"/>
    </location>
    <ligand>
        <name>a divalent metal cation</name>
        <dbReference type="ChEBI" id="CHEBI:60240"/>
    </ligand>
</feature>
<evidence type="ECO:0000256" key="3">
    <source>
        <dbReference type="ARBA" id="ARBA00004065"/>
    </source>
</evidence>
<name>R4U0N5_9MOLU</name>
<dbReference type="NCBIfam" id="NF000595">
    <property type="entry name" value="PRK00015.1-3"/>
    <property type="match status" value="1"/>
</dbReference>
<keyword evidence="12 14" id="KW-0378">Hydrolase</keyword>
<evidence type="ECO:0000256" key="1">
    <source>
        <dbReference type="ARBA" id="ARBA00000077"/>
    </source>
</evidence>
<gene>
    <name evidence="14 18" type="primary">rnhB</name>
    <name evidence="18" type="ORF">SCHRY_v1c02420</name>
</gene>
<evidence type="ECO:0000256" key="12">
    <source>
        <dbReference type="ARBA" id="ARBA00022801"/>
    </source>
</evidence>
<evidence type="ECO:0000256" key="11">
    <source>
        <dbReference type="ARBA" id="ARBA00022759"/>
    </source>
</evidence>
<evidence type="ECO:0000256" key="9">
    <source>
        <dbReference type="ARBA" id="ARBA00022722"/>
    </source>
</evidence>
<evidence type="ECO:0000256" key="16">
    <source>
        <dbReference type="RuleBase" id="RU003515"/>
    </source>
</evidence>
<sequence length="204" mass="23177">MNKFEQNLLKNHKPIQYLAGTDEAGRGCLAGPLVVGAVILPLDYQNVAIRDSKKLTEKKRLELYEEIINVAISYQIVVMSVEEVEQLNPKRASIVGMERAILGLTIKPDLILTDAEKIDSKFDFIPIIDGDNLSQTIGAASILAKVYRDNLMQAYHRQFPQYHFNQNKGYGTKHHLAMLKKHGYTKIHRKTYQPIKTMVKEKLG</sequence>
<keyword evidence="10 14" id="KW-0479">Metal-binding</keyword>
<organism evidence="18 19">
    <name type="scientific">Spiroplasma chrysopicola DF-1</name>
    <dbReference type="NCBI Taxonomy" id="1276227"/>
    <lineage>
        <taxon>Bacteria</taxon>
        <taxon>Bacillati</taxon>
        <taxon>Mycoplasmatota</taxon>
        <taxon>Mollicutes</taxon>
        <taxon>Entomoplasmatales</taxon>
        <taxon>Spiroplasmataceae</taxon>
        <taxon>Spiroplasma</taxon>
    </lineage>
</organism>
<dbReference type="GO" id="GO:0003723">
    <property type="term" value="F:RNA binding"/>
    <property type="evidence" value="ECO:0007669"/>
    <property type="project" value="UniProtKB-UniRule"/>
</dbReference>
<evidence type="ECO:0000256" key="5">
    <source>
        <dbReference type="ARBA" id="ARBA00007383"/>
    </source>
</evidence>
<evidence type="ECO:0000313" key="18">
    <source>
        <dbReference type="EMBL" id="AGM24827.1"/>
    </source>
</evidence>
<feature type="binding site" evidence="14 15">
    <location>
        <position position="114"/>
    </location>
    <ligand>
        <name>a divalent metal cation</name>
        <dbReference type="ChEBI" id="CHEBI:60240"/>
    </ligand>
</feature>
<dbReference type="SUPFAM" id="SSF53098">
    <property type="entry name" value="Ribonuclease H-like"/>
    <property type="match status" value="1"/>
</dbReference>
<keyword evidence="13 14" id="KW-0464">Manganese</keyword>
<dbReference type="eggNOG" id="COG0164">
    <property type="taxonomic scope" value="Bacteria"/>
</dbReference>
<comment type="subcellular location">
    <subcellularLocation>
        <location evidence="4 14">Cytoplasm</location>
    </subcellularLocation>
</comment>
<dbReference type="GO" id="GO:0005737">
    <property type="term" value="C:cytoplasm"/>
    <property type="evidence" value="ECO:0007669"/>
    <property type="project" value="UniProtKB-SubCell"/>
</dbReference>
<comment type="catalytic activity">
    <reaction evidence="1 14 15 16">
        <text>Endonucleolytic cleavage to 5'-phosphomonoester.</text>
        <dbReference type="EC" id="3.1.26.4"/>
    </reaction>
</comment>
<accession>R4U0N5</accession>
<dbReference type="OrthoDB" id="9803420at2"/>
<dbReference type="InterPro" id="IPR001352">
    <property type="entry name" value="RNase_HII/HIII"/>
</dbReference>
<proteinExistence type="inferred from homology"/>
<evidence type="ECO:0000256" key="6">
    <source>
        <dbReference type="ARBA" id="ARBA00012180"/>
    </source>
</evidence>
<evidence type="ECO:0000256" key="7">
    <source>
        <dbReference type="ARBA" id="ARBA00019179"/>
    </source>
</evidence>
<dbReference type="EC" id="3.1.26.4" evidence="6 14"/>
<dbReference type="InterPro" id="IPR012337">
    <property type="entry name" value="RNaseH-like_sf"/>
</dbReference>
<dbReference type="InterPro" id="IPR024567">
    <property type="entry name" value="RNase_HII/HIII_dom"/>
</dbReference>
<dbReference type="PROSITE" id="PS51975">
    <property type="entry name" value="RNASE_H_2"/>
    <property type="match status" value="1"/>
</dbReference>
<evidence type="ECO:0000256" key="15">
    <source>
        <dbReference type="PROSITE-ProRule" id="PRU01319"/>
    </source>
</evidence>